<keyword evidence="3" id="KW-1185">Reference proteome</keyword>
<evidence type="ECO:0000313" key="2">
    <source>
        <dbReference type="EMBL" id="KAF2820339.1"/>
    </source>
</evidence>
<reference evidence="2" key="1">
    <citation type="journal article" date="2020" name="Stud. Mycol.">
        <title>101 Dothideomycetes genomes: a test case for predicting lifestyles and emergence of pathogens.</title>
        <authorList>
            <person name="Haridas S."/>
            <person name="Albert R."/>
            <person name="Binder M."/>
            <person name="Bloem J."/>
            <person name="Labutti K."/>
            <person name="Salamov A."/>
            <person name="Andreopoulos B."/>
            <person name="Baker S."/>
            <person name="Barry K."/>
            <person name="Bills G."/>
            <person name="Bluhm B."/>
            <person name="Cannon C."/>
            <person name="Castanera R."/>
            <person name="Culley D."/>
            <person name="Daum C."/>
            <person name="Ezra D."/>
            <person name="Gonzalez J."/>
            <person name="Henrissat B."/>
            <person name="Kuo A."/>
            <person name="Liang C."/>
            <person name="Lipzen A."/>
            <person name="Lutzoni F."/>
            <person name="Magnuson J."/>
            <person name="Mondo S."/>
            <person name="Nolan M."/>
            <person name="Ohm R."/>
            <person name="Pangilinan J."/>
            <person name="Park H.-J."/>
            <person name="Ramirez L."/>
            <person name="Alfaro M."/>
            <person name="Sun H."/>
            <person name="Tritt A."/>
            <person name="Yoshinaga Y."/>
            <person name="Zwiers L.-H."/>
            <person name="Turgeon B."/>
            <person name="Goodwin S."/>
            <person name="Spatafora J."/>
            <person name="Crous P."/>
            <person name="Grigoriev I."/>
        </authorList>
    </citation>
    <scope>NUCLEOTIDE SEQUENCE</scope>
    <source>
        <strain evidence="2">CBS 113818</strain>
    </source>
</reference>
<dbReference type="AlphaFoldDB" id="A0A6A6ZI11"/>
<proteinExistence type="predicted"/>
<accession>A0A6A6ZI11</accession>
<feature type="region of interest" description="Disordered" evidence="1">
    <location>
        <begin position="1"/>
        <end position="36"/>
    </location>
</feature>
<sequence length="247" mass="27638">MSGCSIFASTAEPHPESRLTHSLDENSETSREDSQSPAPFIQVYHSGMVLFKVCRQIYEEASSMFYSGNTFTIARKQASSYHVPDSDGTYINEAVPWLKRLGSRTHLLLKIKLDLDTLCPLRCGRVNYQRHCLSCHDVMKACGLIDIGLLMRAIWEAGLQLAINVVHSGNGVHANCLAARNVYSHRDVPKFDLNVTALSNIIQVFQRGRDGYGKRRLKTKQCWRTIGHIGMERDGSGGLIFFSSTND</sequence>
<organism evidence="2 3">
    <name type="scientific">Ophiobolus disseminans</name>
    <dbReference type="NCBI Taxonomy" id="1469910"/>
    <lineage>
        <taxon>Eukaryota</taxon>
        <taxon>Fungi</taxon>
        <taxon>Dikarya</taxon>
        <taxon>Ascomycota</taxon>
        <taxon>Pezizomycotina</taxon>
        <taxon>Dothideomycetes</taxon>
        <taxon>Pleosporomycetidae</taxon>
        <taxon>Pleosporales</taxon>
        <taxon>Pleosporineae</taxon>
        <taxon>Phaeosphaeriaceae</taxon>
        <taxon>Ophiobolus</taxon>
    </lineage>
</organism>
<dbReference type="PANTHER" id="PTHR42085">
    <property type="entry name" value="F-BOX DOMAIN-CONTAINING PROTEIN"/>
    <property type="match status" value="1"/>
</dbReference>
<protein>
    <submittedName>
        <fullName evidence="2">Uncharacterized protein</fullName>
    </submittedName>
</protein>
<dbReference type="PANTHER" id="PTHR42085:SF1">
    <property type="entry name" value="F-BOX DOMAIN-CONTAINING PROTEIN"/>
    <property type="match status" value="1"/>
</dbReference>
<dbReference type="InterPro" id="IPR038883">
    <property type="entry name" value="AN11006-like"/>
</dbReference>
<evidence type="ECO:0000256" key="1">
    <source>
        <dbReference type="SAM" id="MobiDB-lite"/>
    </source>
</evidence>
<dbReference type="Proteomes" id="UP000799424">
    <property type="component" value="Unassembled WGS sequence"/>
</dbReference>
<dbReference type="EMBL" id="MU006241">
    <property type="protein sequence ID" value="KAF2820339.1"/>
    <property type="molecule type" value="Genomic_DNA"/>
</dbReference>
<gene>
    <name evidence="2" type="ORF">CC86DRAFT_119801</name>
</gene>
<dbReference type="OrthoDB" id="3801356at2759"/>
<evidence type="ECO:0000313" key="3">
    <source>
        <dbReference type="Proteomes" id="UP000799424"/>
    </source>
</evidence>
<name>A0A6A6ZI11_9PLEO</name>
<feature type="compositionally biased region" description="Basic and acidic residues" evidence="1">
    <location>
        <begin position="13"/>
        <end position="34"/>
    </location>
</feature>